<dbReference type="Proteomes" id="UP000823749">
    <property type="component" value="Chromosome 12"/>
</dbReference>
<evidence type="ECO:0000313" key="2">
    <source>
        <dbReference type="Proteomes" id="UP000823749"/>
    </source>
</evidence>
<accession>A0AAV6HWU1</accession>
<reference evidence="1" key="1">
    <citation type="submission" date="2020-08" db="EMBL/GenBank/DDBJ databases">
        <title>Plant Genome Project.</title>
        <authorList>
            <person name="Zhang R.-G."/>
        </authorList>
    </citation>
    <scope>NUCLEOTIDE SEQUENCE</scope>
    <source>
        <strain evidence="1">WSP0</strain>
        <tissue evidence="1">Leaf</tissue>
    </source>
</reference>
<evidence type="ECO:0000313" key="1">
    <source>
        <dbReference type="EMBL" id="KAG5520906.1"/>
    </source>
</evidence>
<keyword evidence="2" id="KW-1185">Reference proteome</keyword>
<protein>
    <submittedName>
        <fullName evidence="1">Uncharacterized protein</fullName>
    </submittedName>
</protein>
<comment type="caution">
    <text evidence="1">The sequence shown here is derived from an EMBL/GenBank/DDBJ whole genome shotgun (WGS) entry which is preliminary data.</text>
</comment>
<dbReference type="GO" id="GO:0042138">
    <property type="term" value="P:meiotic DNA double-strand break formation"/>
    <property type="evidence" value="ECO:0007669"/>
    <property type="project" value="InterPro"/>
</dbReference>
<dbReference type="InterPro" id="IPR034566">
    <property type="entry name" value="MTOPVIB_plant"/>
</dbReference>
<dbReference type="GO" id="GO:0000793">
    <property type="term" value="C:condensed chromosome"/>
    <property type="evidence" value="ECO:0007669"/>
    <property type="project" value="TreeGrafter"/>
</dbReference>
<dbReference type="AlphaFoldDB" id="A0AAV6HWU1"/>
<dbReference type="EMBL" id="JACTNZ010000012">
    <property type="protein sequence ID" value="KAG5520906.1"/>
    <property type="molecule type" value="Genomic_DNA"/>
</dbReference>
<dbReference type="PANTHER" id="PTHR36722">
    <property type="entry name" value="TYPE 2 DNA TOPOISOMERASE 6 SUBUNIT B-LIKE"/>
    <property type="match status" value="1"/>
</dbReference>
<organism evidence="1 2">
    <name type="scientific">Rhododendron griersonianum</name>
    <dbReference type="NCBI Taxonomy" id="479676"/>
    <lineage>
        <taxon>Eukaryota</taxon>
        <taxon>Viridiplantae</taxon>
        <taxon>Streptophyta</taxon>
        <taxon>Embryophyta</taxon>
        <taxon>Tracheophyta</taxon>
        <taxon>Spermatophyta</taxon>
        <taxon>Magnoliopsida</taxon>
        <taxon>eudicotyledons</taxon>
        <taxon>Gunneridae</taxon>
        <taxon>Pentapetalae</taxon>
        <taxon>asterids</taxon>
        <taxon>Ericales</taxon>
        <taxon>Ericaceae</taxon>
        <taxon>Ericoideae</taxon>
        <taxon>Rhodoreae</taxon>
        <taxon>Rhododendron</taxon>
    </lineage>
</organism>
<gene>
    <name evidence="1" type="ORF">RHGRI_033461</name>
</gene>
<dbReference type="PANTHER" id="PTHR36722:SF1">
    <property type="entry name" value="TYPE 2 DNA TOPOISOMERASE 6 SUBUNIT B-LIKE"/>
    <property type="match status" value="1"/>
</dbReference>
<dbReference type="GO" id="GO:0030674">
    <property type="term" value="F:protein-macromolecule adaptor activity"/>
    <property type="evidence" value="ECO:0007669"/>
    <property type="project" value="TreeGrafter"/>
</dbReference>
<dbReference type="GO" id="GO:0007131">
    <property type="term" value="P:reciprocal meiotic recombination"/>
    <property type="evidence" value="ECO:0007669"/>
    <property type="project" value="TreeGrafter"/>
</dbReference>
<proteinExistence type="predicted"/>
<sequence length="468" mass="52078">MEVSSVQQLCEHLISCAIQRCRMSDHLCRLSVLLKSSPSSDPPLVRISGNNLSLSPYLSIYEVDVACPKFSDTGVGSCLEEFQCLKYAVDPASAEKWDGVLSLTTTNITDDEIYQYHLNLKENVPTRRLTKLPSSSKNSATFRHATCYNSSFGTEMNLSIFGSVDALLMKLTHFLGKTVILKIPGPSDISWVMAVEFLPGLIGLADKSSDIKWKYHFESHSQTFLCIPSAKLNVVIELAVECGDIPGSRCEKIVPANKCSVLSSAASNIERLKSGLKEYVFKHGNSSSDICHSCFSDGVHLKVGSGVACCTQSHRNSGQVMEAVIIINEESNPTTSSCFRACDAKTEVGNLELYSEQALVYIAHPNDMVWKYLRLAIDLKHKNQSDKTIVLYFKDFSPCSISQSALNGLTSIDWKNYGLSLRSIADQDGYIFLEWENLPANTHIDLVLHCYHKEYPLHICYRFFSIIF</sequence>
<name>A0AAV6HWU1_9ERIC</name>